<dbReference type="PROSITE" id="PS50931">
    <property type="entry name" value="HTH_LYSR"/>
    <property type="match status" value="1"/>
</dbReference>
<dbReference type="KEGG" id="acel:acsn021_34960"/>
<dbReference type="Gene3D" id="1.10.10.10">
    <property type="entry name" value="Winged helix-like DNA-binding domain superfamily/Winged helix DNA-binding domain"/>
    <property type="match status" value="1"/>
</dbReference>
<evidence type="ECO:0000256" key="1">
    <source>
        <dbReference type="ARBA" id="ARBA00009437"/>
    </source>
</evidence>
<accession>A0A6S6R7D0</accession>
<dbReference type="SUPFAM" id="SSF46785">
    <property type="entry name" value="Winged helix' DNA-binding domain"/>
    <property type="match status" value="1"/>
</dbReference>
<proteinExistence type="inferred from homology"/>
<dbReference type="GO" id="GO:0003700">
    <property type="term" value="F:DNA-binding transcription factor activity"/>
    <property type="evidence" value="ECO:0007669"/>
    <property type="project" value="InterPro"/>
</dbReference>
<dbReference type="PANTHER" id="PTHR30126:SF40">
    <property type="entry name" value="HTH-TYPE TRANSCRIPTIONAL REGULATOR GLTR"/>
    <property type="match status" value="1"/>
</dbReference>
<name>A0A6S6R7D0_9FIRM</name>
<evidence type="ECO:0000256" key="2">
    <source>
        <dbReference type="ARBA" id="ARBA00023015"/>
    </source>
</evidence>
<evidence type="ECO:0000256" key="4">
    <source>
        <dbReference type="ARBA" id="ARBA00023163"/>
    </source>
</evidence>
<dbReference type="EMBL" id="AP023367">
    <property type="protein sequence ID" value="BCJ95927.1"/>
    <property type="molecule type" value="Genomic_DNA"/>
</dbReference>
<gene>
    <name evidence="5" type="ORF">acsn021_34960</name>
</gene>
<dbReference type="InterPro" id="IPR036388">
    <property type="entry name" value="WH-like_DNA-bd_sf"/>
</dbReference>
<protein>
    <submittedName>
        <fullName evidence="5">LysR family transcriptional regulator</fullName>
    </submittedName>
</protein>
<dbReference type="RefSeq" id="WP_184092320.1">
    <property type="nucleotide sequence ID" value="NZ_AP023367.1"/>
</dbReference>
<comment type="similarity">
    <text evidence="1">Belongs to the LysR transcriptional regulatory family.</text>
</comment>
<keyword evidence="2" id="KW-0805">Transcription regulation</keyword>
<organism evidence="5 6">
    <name type="scientific">Anaerocolumna cellulosilytica</name>
    <dbReference type="NCBI Taxonomy" id="433286"/>
    <lineage>
        <taxon>Bacteria</taxon>
        <taxon>Bacillati</taxon>
        <taxon>Bacillota</taxon>
        <taxon>Clostridia</taxon>
        <taxon>Lachnospirales</taxon>
        <taxon>Lachnospiraceae</taxon>
        <taxon>Anaerocolumna</taxon>
    </lineage>
</organism>
<sequence length="303" mass="35568">MLDFRIETFLTLCKEKSFTKTAKTLCITQPAVSQHIHYLEQHFGRKLFEYKGKNFSLTPQGEKLKDFALLSKTDWQRAEQSLRQEDVKLIHFGATLTIGEYVMPPILAKLLTPPSSVTYSMQVDNTETLLQKLQQGAIEFAFVEGQFDKKQFTTRLLSPAWFIPVCAPSHTFADRVIDFEEIFMERLIVREHGSGTRGVLEQVLTEHSFTFHNFSQITEIGNLNGIKELVKRNLGITFLYKDAVRDELKNQTLRQIQIKNFRIEREFNFICMKDSHFLQEYLDYFNQFYEIYHRTTNDYSDKL</sequence>
<dbReference type="InterPro" id="IPR036390">
    <property type="entry name" value="WH_DNA-bd_sf"/>
</dbReference>
<dbReference type="InterPro" id="IPR005119">
    <property type="entry name" value="LysR_subst-bd"/>
</dbReference>
<dbReference type="InterPro" id="IPR000847">
    <property type="entry name" value="LysR_HTH_N"/>
</dbReference>
<keyword evidence="3" id="KW-0238">DNA-binding</keyword>
<dbReference type="Gene3D" id="3.40.190.10">
    <property type="entry name" value="Periplasmic binding protein-like II"/>
    <property type="match status" value="2"/>
</dbReference>
<dbReference type="PANTHER" id="PTHR30126">
    <property type="entry name" value="HTH-TYPE TRANSCRIPTIONAL REGULATOR"/>
    <property type="match status" value="1"/>
</dbReference>
<dbReference type="SUPFAM" id="SSF53850">
    <property type="entry name" value="Periplasmic binding protein-like II"/>
    <property type="match status" value="1"/>
</dbReference>
<evidence type="ECO:0000256" key="3">
    <source>
        <dbReference type="ARBA" id="ARBA00023125"/>
    </source>
</evidence>
<reference evidence="5 6" key="1">
    <citation type="journal article" date="2016" name="Int. J. Syst. Evol. Microbiol.">
        <title>Descriptions of Anaerotaenia torta gen. nov., sp. nov. and Anaerocolumna cellulosilytica gen. nov., sp. nov. isolated from a methanogenic reactor of cattle waste.</title>
        <authorList>
            <person name="Uek A."/>
            <person name="Ohtaki Y."/>
            <person name="Kaku N."/>
            <person name="Ueki K."/>
        </authorList>
    </citation>
    <scope>NUCLEOTIDE SEQUENCE [LARGE SCALE GENOMIC DNA]</scope>
    <source>
        <strain evidence="5 6">SN021</strain>
    </source>
</reference>
<dbReference type="GO" id="GO:0000976">
    <property type="term" value="F:transcription cis-regulatory region binding"/>
    <property type="evidence" value="ECO:0007669"/>
    <property type="project" value="TreeGrafter"/>
</dbReference>
<dbReference type="AlphaFoldDB" id="A0A6S6R7D0"/>
<evidence type="ECO:0000313" key="5">
    <source>
        <dbReference type="EMBL" id="BCJ95927.1"/>
    </source>
</evidence>
<evidence type="ECO:0000313" key="6">
    <source>
        <dbReference type="Proteomes" id="UP000515561"/>
    </source>
</evidence>
<keyword evidence="4" id="KW-0804">Transcription</keyword>
<dbReference type="Pfam" id="PF03466">
    <property type="entry name" value="LysR_substrate"/>
    <property type="match status" value="1"/>
</dbReference>
<keyword evidence="6" id="KW-1185">Reference proteome</keyword>
<dbReference type="Pfam" id="PF00126">
    <property type="entry name" value="HTH_1"/>
    <property type="match status" value="1"/>
</dbReference>
<dbReference type="PRINTS" id="PR00039">
    <property type="entry name" value="HTHLYSR"/>
</dbReference>
<dbReference type="Proteomes" id="UP000515561">
    <property type="component" value="Chromosome"/>
</dbReference>